<dbReference type="GO" id="GO:0016740">
    <property type="term" value="F:transferase activity"/>
    <property type="evidence" value="ECO:0007669"/>
    <property type="project" value="UniProtKB-KW"/>
</dbReference>
<evidence type="ECO:0000313" key="4">
    <source>
        <dbReference type="EMBL" id="AYM52788.1"/>
    </source>
</evidence>
<name>A0A3S7UVK0_9BACT</name>
<dbReference type="Gene3D" id="3.75.10.10">
    <property type="entry name" value="L-arginine/glycine Amidinotransferase, Chain A"/>
    <property type="match status" value="1"/>
</dbReference>
<evidence type="ECO:0000256" key="3">
    <source>
        <dbReference type="PIRSR" id="PIRSR633199-1"/>
    </source>
</evidence>
<dbReference type="InterPro" id="IPR033199">
    <property type="entry name" value="DDAH-like"/>
</dbReference>
<dbReference type="GO" id="GO:0016403">
    <property type="term" value="F:dimethylargininase activity"/>
    <property type="evidence" value="ECO:0007669"/>
    <property type="project" value="TreeGrafter"/>
</dbReference>
<feature type="active site" description="Nucleophile" evidence="3">
    <location>
        <position position="275"/>
    </location>
</feature>
<dbReference type="GO" id="GO:0000052">
    <property type="term" value="P:citrulline metabolic process"/>
    <property type="evidence" value="ECO:0007669"/>
    <property type="project" value="TreeGrafter"/>
</dbReference>
<dbReference type="PANTHER" id="PTHR12737">
    <property type="entry name" value="DIMETHYLARGININE DIMETHYLAMINOHYDROLASE"/>
    <property type="match status" value="1"/>
</dbReference>
<evidence type="ECO:0000256" key="2">
    <source>
        <dbReference type="ARBA" id="ARBA00022801"/>
    </source>
</evidence>
<dbReference type="SUPFAM" id="SSF55909">
    <property type="entry name" value="Pentein"/>
    <property type="match status" value="1"/>
</dbReference>
<dbReference type="GO" id="GO:0045429">
    <property type="term" value="P:positive regulation of nitric oxide biosynthetic process"/>
    <property type="evidence" value="ECO:0007669"/>
    <property type="project" value="TreeGrafter"/>
</dbReference>
<dbReference type="Pfam" id="PF19420">
    <property type="entry name" value="DDAH_eukar"/>
    <property type="match status" value="1"/>
</dbReference>
<dbReference type="EMBL" id="MH908884">
    <property type="protein sequence ID" value="AYM52788.1"/>
    <property type="molecule type" value="Genomic_DNA"/>
</dbReference>
<dbReference type="PANTHER" id="PTHR12737:SF9">
    <property type="entry name" value="DIMETHYLARGININASE"/>
    <property type="match status" value="1"/>
</dbReference>
<keyword evidence="2" id="KW-0378">Hydrolase</keyword>
<feature type="active site" description="Proton donor" evidence="3">
    <location>
        <position position="179"/>
    </location>
</feature>
<dbReference type="AlphaFoldDB" id="A0A3S7UVK0"/>
<protein>
    <submittedName>
        <fullName evidence="4">Amidinotransferase superfamily</fullName>
    </submittedName>
</protein>
<proteinExistence type="inferred from homology"/>
<dbReference type="GO" id="GO:0016597">
    <property type="term" value="F:amino acid binding"/>
    <property type="evidence" value="ECO:0007669"/>
    <property type="project" value="TreeGrafter"/>
</dbReference>
<sequence>MTPPTFALSALRCDKTHTRSRDCAYQVAWSINPHMKVGAVAWRRACAQHRALRAALLEAGARLLELPFVHGAFDSVFAKDNALLHARGGRRRALLASMLHGERRAEQRARAQVYDRQGFELYSPPPAPFEGGDLAMLPGARGALLGYGLRSSARAATALELFLDAPVTPLELKDPHLYHLDTALTVLSDGTALVCTEAFTREALHTLEHTEGVTRVLPVPRAEALGFGLNLVEVGERVMVGAQAPRVEALLRSLGRRPVRVRLDQFHLAGGSAACLVSQVHQPAPAIAREAPDEAQSLSA</sequence>
<accession>A0A3S7UVK0</accession>
<keyword evidence="4" id="KW-0808">Transferase</keyword>
<dbReference type="GO" id="GO:0006525">
    <property type="term" value="P:arginine metabolic process"/>
    <property type="evidence" value="ECO:0007669"/>
    <property type="project" value="TreeGrafter"/>
</dbReference>
<reference evidence="4" key="1">
    <citation type="journal article" date="2018" name="J. Ind. Microbiol. Biotechnol.">
        <title>Genome mining reveals uncommon alkylpyrones as type III PKS products from myxobacteria.</title>
        <authorList>
            <person name="Hug J.J."/>
            <person name="Panter F."/>
            <person name="Krug D."/>
            <person name="Muller R."/>
        </authorList>
    </citation>
    <scope>NUCLEOTIDE SEQUENCE</scope>
    <source>
        <strain evidence="4">MCy10636</strain>
    </source>
</reference>
<organism evidence="4">
    <name type="scientific">Simulacricoccus ruber</name>
    <dbReference type="NCBI Taxonomy" id="2303410"/>
    <lineage>
        <taxon>Bacteria</taxon>
        <taxon>Pseudomonadati</taxon>
        <taxon>Myxococcota</taxon>
        <taxon>Myxococcia</taxon>
        <taxon>Myxococcales</taxon>
        <taxon>Cystobacterineae</taxon>
        <taxon>Myxococcaceae</taxon>
        <taxon>Simulacricoccus</taxon>
    </lineage>
</organism>
<evidence type="ECO:0000256" key="1">
    <source>
        <dbReference type="ARBA" id="ARBA00008532"/>
    </source>
</evidence>
<comment type="similarity">
    <text evidence="1">Belongs to the DDAH family.</text>
</comment>